<organism evidence="1">
    <name type="scientific">uncultured Acidimicrobiales bacterium</name>
    <dbReference type="NCBI Taxonomy" id="310071"/>
    <lineage>
        <taxon>Bacteria</taxon>
        <taxon>Bacillati</taxon>
        <taxon>Actinomycetota</taxon>
        <taxon>Acidimicrobiia</taxon>
        <taxon>Acidimicrobiales</taxon>
        <taxon>environmental samples</taxon>
    </lineage>
</organism>
<name>A0A6J4HUS9_9ACTN</name>
<dbReference type="AlphaFoldDB" id="A0A6J4HUS9"/>
<sequence>MKDDTRPKSMTGEHQIYEAPAIRHLGNLADLTQGKNVGGADGTQFLGIDLGS</sequence>
<dbReference type="EMBL" id="CADCTB010000085">
    <property type="protein sequence ID" value="CAA9233518.1"/>
    <property type="molecule type" value="Genomic_DNA"/>
</dbReference>
<proteinExistence type="predicted"/>
<evidence type="ECO:0008006" key="2">
    <source>
        <dbReference type="Google" id="ProtNLM"/>
    </source>
</evidence>
<protein>
    <recommendedName>
        <fullName evidence="2">Lasso RiPP family leader peptide-containing protein</fullName>
    </recommendedName>
</protein>
<gene>
    <name evidence="1" type="ORF">AVDCRST_MAG10-1285</name>
</gene>
<accession>A0A6J4HUS9</accession>
<evidence type="ECO:0000313" key="1">
    <source>
        <dbReference type="EMBL" id="CAA9233518.1"/>
    </source>
</evidence>
<reference evidence="1" key="1">
    <citation type="submission" date="2020-02" db="EMBL/GenBank/DDBJ databases">
        <authorList>
            <person name="Meier V. D."/>
        </authorList>
    </citation>
    <scope>NUCLEOTIDE SEQUENCE</scope>
    <source>
        <strain evidence="1">AVDCRST_MAG10</strain>
    </source>
</reference>
<dbReference type="NCBIfam" id="NF033521">
    <property type="entry name" value="lasso_leader_L3"/>
    <property type="match status" value="1"/>
</dbReference>